<accession>A0A6J5EDP7</accession>
<feature type="region of interest" description="Disordered" evidence="1">
    <location>
        <begin position="36"/>
        <end position="101"/>
    </location>
</feature>
<dbReference type="AlphaFoldDB" id="A0A6J5EDP7"/>
<gene>
    <name evidence="2" type="ORF">LMG29542_04886</name>
</gene>
<dbReference type="EMBL" id="CADIKH010000024">
    <property type="protein sequence ID" value="CAB3764403.1"/>
    <property type="molecule type" value="Genomic_DNA"/>
</dbReference>
<organism evidence="2 3">
    <name type="scientific">Paraburkholderia humisilvae</name>
    <dbReference type="NCBI Taxonomy" id="627669"/>
    <lineage>
        <taxon>Bacteria</taxon>
        <taxon>Pseudomonadati</taxon>
        <taxon>Pseudomonadota</taxon>
        <taxon>Betaproteobacteria</taxon>
        <taxon>Burkholderiales</taxon>
        <taxon>Burkholderiaceae</taxon>
        <taxon>Paraburkholderia</taxon>
    </lineage>
</organism>
<evidence type="ECO:0000313" key="3">
    <source>
        <dbReference type="Proteomes" id="UP000494363"/>
    </source>
</evidence>
<evidence type="ECO:0000313" key="2">
    <source>
        <dbReference type="EMBL" id="CAB3764403.1"/>
    </source>
</evidence>
<sequence>MDLRWDACRYHVRRDVSEDVLRFHREADVSHLAGARYGSEGGHRVDAVERGQADVRDRGEVEVGGPSEIDRGTRASRDNDCSSTVQLKTEPPASRLQARRR</sequence>
<feature type="compositionally biased region" description="Basic and acidic residues" evidence="1">
    <location>
        <begin position="41"/>
        <end position="61"/>
    </location>
</feature>
<dbReference type="Proteomes" id="UP000494363">
    <property type="component" value="Unassembled WGS sequence"/>
</dbReference>
<proteinExistence type="predicted"/>
<evidence type="ECO:0000256" key="1">
    <source>
        <dbReference type="SAM" id="MobiDB-lite"/>
    </source>
</evidence>
<reference evidence="2 3" key="1">
    <citation type="submission" date="2020-04" db="EMBL/GenBank/DDBJ databases">
        <authorList>
            <person name="De Canck E."/>
        </authorList>
    </citation>
    <scope>NUCLEOTIDE SEQUENCE [LARGE SCALE GENOMIC DNA]</scope>
    <source>
        <strain evidence="2 3">LMG 29542</strain>
    </source>
</reference>
<feature type="compositionally biased region" description="Basic and acidic residues" evidence="1">
    <location>
        <begin position="68"/>
        <end position="80"/>
    </location>
</feature>
<keyword evidence="3" id="KW-1185">Reference proteome</keyword>
<name>A0A6J5EDP7_9BURK</name>
<protein>
    <submittedName>
        <fullName evidence="2">Uncharacterized protein</fullName>
    </submittedName>
</protein>